<name>A0ACB6RF74_9PLEO</name>
<evidence type="ECO:0000313" key="2">
    <source>
        <dbReference type="Proteomes" id="UP000799755"/>
    </source>
</evidence>
<accession>A0ACB6RF74</accession>
<reference evidence="1" key="1">
    <citation type="journal article" date="2020" name="Stud. Mycol.">
        <title>101 Dothideomycetes genomes: a test case for predicting lifestyles and emergence of pathogens.</title>
        <authorList>
            <person name="Haridas S."/>
            <person name="Albert R."/>
            <person name="Binder M."/>
            <person name="Bloem J."/>
            <person name="Labutti K."/>
            <person name="Salamov A."/>
            <person name="Andreopoulos B."/>
            <person name="Baker S."/>
            <person name="Barry K."/>
            <person name="Bills G."/>
            <person name="Bluhm B."/>
            <person name="Cannon C."/>
            <person name="Castanera R."/>
            <person name="Culley D."/>
            <person name="Daum C."/>
            <person name="Ezra D."/>
            <person name="Gonzalez J."/>
            <person name="Henrissat B."/>
            <person name="Kuo A."/>
            <person name="Liang C."/>
            <person name="Lipzen A."/>
            <person name="Lutzoni F."/>
            <person name="Magnuson J."/>
            <person name="Mondo S."/>
            <person name="Nolan M."/>
            <person name="Ohm R."/>
            <person name="Pangilinan J."/>
            <person name="Park H.-J."/>
            <person name="Ramirez L."/>
            <person name="Alfaro M."/>
            <person name="Sun H."/>
            <person name="Tritt A."/>
            <person name="Yoshinaga Y."/>
            <person name="Zwiers L.-H."/>
            <person name="Turgeon B."/>
            <person name="Goodwin S."/>
            <person name="Spatafora J."/>
            <person name="Crous P."/>
            <person name="Grigoriev I."/>
        </authorList>
    </citation>
    <scope>NUCLEOTIDE SEQUENCE</scope>
    <source>
        <strain evidence="1">ATCC 200398</strain>
    </source>
</reference>
<gene>
    <name evidence="1" type="ORF">BDR25DRAFT_299530</name>
</gene>
<protein>
    <submittedName>
        <fullName evidence="1">Uncharacterized protein</fullName>
    </submittedName>
</protein>
<dbReference type="EMBL" id="MU003492">
    <property type="protein sequence ID" value="KAF2477705.1"/>
    <property type="molecule type" value="Genomic_DNA"/>
</dbReference>
<comment type="caution">
    <text evidence="1">The sequence shown here is derived from an EMBL/GenBank/DDBJ whole genome shotgun (WGS) entry which is preliminary data.</text>
</comment>
<dbReference type="Proteomes" id="UP000799755">
    <property type="component" value="Unassembled WGS sequence"/>
</dbReference>
<sequence>MPAIINGDLVRRVVSDPNTAAHLVSLVARKGKAKKGAGKIIGIVIAIVVIIIIIAIIFLVWKKMQAKKRLQQGGH</sequence>
<proteinExistence type="predicted"/>
<keyword evidence="2" id="KW-1185">Reference proteome</keyword>
<evidence type="ECO:0000313" key="1">
    <source>
        <dbReference type="EMBL" id="KAF2477705.1"/>
    </source>
</evidence>
<organism evidence="1 2">
    <name type="scientific">Lindgomyces ingoldianus</name>
    <dbReference type="NCBI Taxonomy" id="673940"/>
    <lineage>
        <taxon>Eukaryota</taxon>
        <taxon>Fungi</taxon>
        <taxon>Dikarya</taxon>
        <taxon>Ascomycota</taxon>
        <taxon>Pezizomycotina</taxon>
        <taxon>Dothideomycetes</taxon>
        <taxon>Pleosporomycetidae</taxon>
        <taxon>Pleosporales</taxon>
        <taxon>Lindgomycetaceae</taxon>
        <taxon>Lindgomyces</taxon>
    </lineage>
</organism>